<dbReference type="AlphaFoldDB" id="A0A138AV59"/>
<feature type="compositionally biased region" description="Basic and acidic residues" evidence="1">
    <location>
        <begin position="205"/>
        <end position="219"/>
    </location>
</feature>
<keyword evidence="2" id="KW-0812">Transmembrane</keyword>
<name>A0A138AV59_9ACTN</name>
<comment type="caution">
    <text evidence="3">The sequence shown here is derived from an EMBL/GenBank/DDBJ whole genome shotgun (WGS) entry which is preliminary data.</text>
</comment>
<protein>
    <submittedName>
        <fullName evidence="3">Uncharacterized protein</fullName>
    </submittedName>
</protein>
<dbReference type="RefSeq" id="WP_068569972.1">
    <property type="nucleotide sequence ID" value="NZ_LSRF01000002.1"/>
</dbReference>
<dbReference type="GO" id="GO:0006355">
    <property type="term" value="P:regulation of DNA-templated transcription"/>
    <property type="evidence" value="ECO:0007669"/>
    <property type="project" value="InterPro"/>
</dbReference>
<dbReference type="STRING" id="239498.AXK60_20495"/>
<keyword evidence="2" id="KW-0472">Membrane</keyword>
<feature type="region of interest" description="Disordered" evidence="1">
    <location>
        <begin position="172"/>
        <end position="248"/>
    </location>
</feature>
<feature type="compositionally biased region" description="Low complexity" evidence="1">
    <location>
        <begin position="193"/>
        <end position="204"/>
    </location>
</feature>
<sequence length="304" mass="30921">MTKTSGHKAFTWTLGTCTAVSLAGNVAAATLLPHHLALPTPVVIAAASVAPLLLPAAVHLVPRTDDLPRRVRAVVVLAVVVAAAAAFALSFASLTAVAQAAGHPGALGMLLPVAVDVLAAASAYALVVMPADARAAAGLGDVAVARHTAADQLAPDAVHWPDSVAWLTAPVARPDPEPAAHDNVAPQPATSSDAAAQQGGAAPDGARETRDAPVTRPDHGATTLPLEPDGDTDRAVAAPLHPDPPALRRLSAVPDRDAVLADRDAEILRRDTAGESASEIGEAMGFSKSTALRHVRRLREETTA</sequence>
<dbReference type="Proteomes" id="UP000070258">
    <property type="component" value="Unassembled WGS sequence"/>
</dbReference>
<feature type="transmembrane region" description="Helical" evidence="2">
    <location>
        <begin position="73"/>
        <end position="94"/>
    </location>
</feature>
<dbReference type="EMBL" id="LSRF01000002">
    <property type="protein sequence ID" value="KXP14335.1"/>
    <property type="molecule type" value="Genomic_DNA"/>
</dbReference>
<dbReference type="Pfam" id="PF10935">
    <property type="entry name" value="DUF2637"/>
    <property type="match status" value="1"/>
</dbReference>
<proteinExistence type="predicted"/>
<evidence type="ECO:0000256" key="1">
    <source>
        <dbReference type="SAM" id="MobiDB-lite"/>
    </source>
</evidence>
<keyword evidence="2" id="KW-1133">Transmembrane helix</keyword>
<organism evidence="3 4">
    <name type="scientific">Tsukamurella pseudospumae</name>
    <dbReference type="NCBI Taxonomy" id="239498"/>
    <lineage>
        <taxon>Bacteria</taxon>
        <taxon>Bacillati</taxon>
        <taxon>Actinomycetota</taxon>
        <taxon>Actinomycetes</taxon>
        <taxon>Mycobacteriales</taxon>
        <taxon>Tsukamurellaceae</taxon>
        <taxon>Tsukamurella</taxon>
    </lineage>
</organism>
<accession>A0A138AV59</accession>
<dbReference type="InterPro" id="IPR021235">
    <property type="entry name" value="DUF2637"/>
</dbReference>
<evidence type="ECO:0000256" key="2">
    <source>
        <dbReference type="SAM" id="Phobius"/>
    </source>
</evidence>
<gene>
    <name evidence="3" type="ORF">AXK60_20495</name>
</gene>
<evidence type="ECO:0000313" key="3">
    <source>
        <dbReference type="EMBL" id="KXP14335.1"/>
    </source>
</evidence>
<feature type="transmembrane region" description="Helical" evidence="2">
    <location>
        <begin position="38"/>
        <end position="61"/>
    </location>
</feature>
<feature type="transmembrane region" description="Helical" evidence="2">
    <location>
        <begin position="106"/>
        <end position="127"/>
    </location>
</feature>
<reference evidence="4" key="1">
    <citation type="submission" date="2016-02" db="EMBL/GenBank/DDBJ databases">
        <authorList>
            <person name="Wen L."/>
            <person name="He K."/>
            <person name="Yang H."/>
        </authorList>
    </citation>
    <scope>NUCLEOTIDE SEQUENCE [LARGE SCALE GENOMIC DNA]</scope>
    <source>
        <strain evidence="4">JCM 15929</strain>
    </source>
</reference>
<dbReference type="GO" id="GO:0003677">
    <property type="term" value="F:DNA binding"/>
    <property type="evidence" value="ECO:0007669"/>
    <property type="project" value="InterPro"/>
</dbReference>
<dbReference type="SUPFAM" id="SSF46894">
    <property type="entry name" value="C-terminal effector domain of the bipartite response regulators"/>
    <property type="match status" value="1"/>
</dbReference>
<dbReference type="InterPro" id="IPR016032">
    <property type="entry name" value="Sig_transdc_resp-reg_C-effctor"/>
</dbReference>
<evidence type="ECO:0000313" key="4">
    <source>
        <dbReference type="Proteomes" id="UP000070258"/>
    </source>
</evidence>